<dbReference type="RefSeq" id="WP_165907744.1">
    <property type="nucleotide sequence ID" value="NZ_SLUN01000002.1"/>
</dbReference>
<dbReference type="PANTHER" id="PTHR48081:SF13">
    <property type="entry name" value="ALPHA_BETA HYDROLASE"/>
    <property type="match status" value="1"/>
</dbReference>
<dbReference type="SUPFAM" id="SSF53474">
    <property type="entry name" value="alpha/beta-Hydrolases"/>
    <property type="match status" value="1"/>
</dbReference>
<dbReference type="Gene3D" id="3.40.50.1820">
    <property type="entry name" value="alpha/beta hydrolase"/>
    <property type="match status" value="1"/>
</dbReference>
<dbReference type="GO" id="GO:0016787">
    <property type="term" value="F:hydrolase activity"/>
    <property type="evidence" value="ECO:0007669"/>
    <property type="project" value="UniProtKB-KW"/>
</dbReference>
<reference evidence="3 4" key="1">
    <citation type="submission" date="2019-03" db="EMBL/GenBank/DDBJ databases">
        <title>Genomic Encyclopedia of Type Strains, Phase IV (KMG-IV): sequencing the most valuable type-strain genomes for metagenomic binning, comparative biology and taxonomic classification.</title>
        <authorList>
            <person name="Goeker M."/>
        </authorList>
    </citation>
    <scope>NUCLEOTIDE SEQUENCE [LARGE SCALE GENOMIC DNA]</scope>
    <source>
        <strain evidence="3 4">LX-B</strain>
    </source>
</reference>
<protein>
    <submittedName>
        <fullName evidence="3">Acetyl esterase/lipase</fullName>
    </submittedName>
</protein>
<feature type="domain" description="BD-FAE-like" evidence="2">
    <location>
        <begin position="46"/>
        <end position="250"/>
    </location>
</feature>
<dbReference type="EMBL" id="SLUN01000002">
    <property type="protein sequence ID" value="TCL76467.1"/>
    <property type="molecule type" value="Genomic_DNA"/>
</dbReference>
<proteinExistence type="predicted"/>
<accession>A0A4V2QGN1</accession>
<evidence type="ECO:0000313" key="4">
    <source>
        <dbReference type="Proteomes" id="UP000295008"/>
    </source>
</evidence>
<dbReference type="InterPro" id="IPR050300">
    <property type="entry name" value="GDXG_lipolytic_enzyme"/>
</dbReference>
<name>A0A4V2QGN1_HYDET</name>
<evidence type="ECO:0000256" key="1">
    <source>
        <dbReference type="ARBA" id="ARBA00022801"/>
    </source>
</evidence>
<dbReference type="Pfam" id="PF20434">
    <property type="entry name" value="BD-FAE"/>
    <property type="match status" value="1"/>
</dbReference>
<dbReference type="AlphaFoldDB" id="A0A4V2QGN1"/>
<keyword evidence="4" id="KW-1185">Reference proteome</keyword>
<evidence type="ECO:0000259" key="2">
    <source>
        <dbReference type="Pfam" id="PF20434"/>
    </source>
</evidence>
<keyword evidence="1" id="KW-0378">Hydrolase</keyword>
<dbReference type="Proteomes" id="UP000295008">
    <property type="component" value="Unassembled WGS sequence"/>
</dbReference>
<sequence length="293" mass="32189">MKMVADQIFRESLKRRDCESDYLPRSVHLIEDCMVTRIDEEDITADIYYREKRPVQDRPAVIFLHGGGFWSGDKKQFQWQAAYLALQRNVFTVSLNYRLSGVAPFPAALQDVKCAVRWVRSMGAAYRIDPAGIVVAGGSPGGNLAALAGVTNGVTAYDGAGGYGEFSSAVNGAILFNGMFDFFSYLETAGGEIEHVEQYLGGAAADIPEKYAEASPLLRIGPDAVPMLLLHGREDAVIPCEKSEQMHQRLTEQGIPAEIAIFDGKGHGWFNRPADGMEALQRVEQFLAERFGC</sequence>
<dbReference type="PANTHER" id="PTHR48081">
    <property type="entry name" value="AB HYDROLASE SUPERFAMILY PROTEIN C4A8.06C"/>
    <property type="match status" value="1"/>
</dbReference>
<evidence type="ECO:0000313" key="3">
    <source>
        <dbReference type="EMBL" id="TCL76467.1"/>
    </source>
</evidence>
<gene>
    <name evidence="3" type="ORF">EDC14_1002226</name>
</gene>
<dbReference type="InterPro" id="IPR029058">
    <property type="entry name" value="AB_hydrolase_fold"/>
</dbReference>
<organism evidence="3 4">
    <name type="scientific">Hydrogenispora ethanolica</name>
    <dbReference type="NCBI Taxonomy" id="1082276"/>
    <lineage>
        <taxon>Bacteria</taxon>
        <taxon>Bacillati</taxon>
        <taxon>Bacillota</taxon>
        <taxon>Hydrogenispora</taxon>
    </lineage>
</organism>
<dbReference type="InterPro" id="IPR049492">
    <property type="entry name" value="BD-FAE-like_dom"/>
</dbReference>
<comment type="caution">
    <text evidence="3">The sequence shown here is derived from an EMBL/GenBank/DDBJ whole genome shotgun (WGS) entry which is preliminary data.</text>
</comment>